<evidence type="ECO:0000313" key="2">
    <source>
        <dbReference type="Proteomes" id="UP000668060"/>
    </source>
</evidence>
<comment type="caution">
    <text evidence="1">The sequence shown here is derived from an EMBL/GenBank/DDBJ whole genome shotgun (WGS) entry which is preliminary data.</text>
</comment>
<sequence>MKKIAISQSNYIPWRGYFDLIASVDEFIIFDDMQYTKRDWRNRNKIKTKDGPLWLSIPVKVKGKYFQKIKEAEIDGQSWKNSHWKSLKSSYSKAPFFEDLSSELEKIYFEENYIYLSELNRRLIELICNYLEITTKIRDSSEFNLKNGKTERLVNICKDLNACEYVTGPSAKNYIDQNIFKENKIKLSYINYSKYGSYRQLWGGFVDNLSILDLIFNCGRKCYEHMQYI</sequence>
<dbReference type="Pfam" id="PF08889">
    <property type="entry name" value="WbqC"/>
    <property type="match status" value="1"/>
</dbReference>
<dbReference type="EMBL" id="JAEPLN010000001">
    <property type="protein sequence ID" value="MBO6971187.1"/>
    <property type="molecule type" value="Genomic_DNA"/>
</dbReference>
<protein>
    <submittedName>
        <fullName evidence="1">WbqC family protein</fullName>
    </submittedName>
</protein>
<evidence type="ECO:0000313" key="1">
    <source>
        <dbReference type="EMBL" id="MBO6971187.1"/>
    </source>
</evidence>
<proteinExistence type="predicted"/>
<organism evidence="1 2">
    <name type="scientific">Prochlorococcus marinus CUG1433</name>
    <dbReference type="NCBI Taxonomy" id="2774506"/>
    <lineage>
        <taxon>Bacteria</taxon>
        <taxon>Bacillati</taxon>
        <taxon>Cyanobacteriota</taxon>
        <taxon>Cyanophyceae</taxon>
        <taxon>Synechococcales</taxon>
        <taxon>Prochlorococcaceae</taxon>
        <taxon>Prochlorococcus</taxon>
    </lineage>
</organism>
<dbReference type="Proteomes" id="UP000668060">
    <property type="component" value="Unassembled WGS sequence"/>
</dbReference>
<dbReference type="InterPro" id="IPR014985">
    <property type="entry name" value="WbqC"/>
</dbReference>
<gene>
    <name evidence="1" type="ORF">JJ842_04580</name>
</gene>
<dbReference type="AlphaFoldDB" id="A0A9D9BWH3"/>
<reference evidence="1" key="1">
    <citation type="journal article" date="2021" name="Front. Mar. Sci.">
        <title>Genomes of Diverse Isolates of Prochlorococcus High-Light-Adapted Clade II in the Western Pacific Ocean.</title>
        <authorList>
            <person name="Yan W."/>
            <person name="Feng X."/>
            <person name="Zhang W."/>
            <person name="Nawaz M.Z."/>
            <person name="Luo T."/>
            <person name="Zhang R."/>
            <person name="Jiao N."/>
        </authorList>
    </citation>
    <scope>NUCLEOTIDE SEQUENCE</scope>
    <source>
        <strain evidence="1">CUG1433</strain>
    </source>
</reference>
<accession>A0A9D9BWH3</accession>
<name>A0A9D9BWH3_PROMR</name>